<accession>A0A139A5J8</accession>
<dbReference type="PIRSF" id="PIRSF006468">
    <property type="entry name" value="BCAT1"/>
    <property type="match status" value="1"/>
</dbReference>
<dbReference type="FunFam" id="3.20.10.10:FF:000004">
    <property type="entry name" value="Branched-chain-amino-acid aminotransferase"/>
    <property type="match status" value="1"/>
</dbReference>
<evidence type="ECO:0000256" key="1">
    <source>
        <dbReference type="ARBA" id="ARBA00001933"/>
    </source>
</evidence>
<comment type="cofactor">
    <cofactor evidence="1 10">
        <name>pyridoxal 5'-phosphate</name>
        <dbReference type="ChEBI" id="CHEBI:597326"/>
    </cofactor>
</comment>
<dbReference type="FunFam" id="3.30.470.10:FF:000005">
    <property type="entry name" value="Branched-chain-amino-acid aminotransferase"/>
    <property type="match status" value="1"/>
</dbReference>
<dbReference type="OrthoDB" id="1732691at2759"/>
<dbReference type="Proteomes" id="UP000070544">
    <property type="component" value="Unassembled WGS sequence"/>
</dbReference>
<evidence type="ECO:0000256" key="5">
    <source>
        <dbReference type="ARBA" id="ARBA00022679"/>
    </source>
</evidence>
<organism evidence="12 13">
    <name type="scientific">Gonapodya prolifera (strain JEL478)</name>
    <name type="common">Monoblepharis prolifera</name>
    <dbReference type="NCBI Taxonomy" id="1344416"/>
    <lineage>
        <taxon>Eukaryota</taxon>
        <taxon>Fungi</taxon>
        <taxon>Fungi incertae sedis</taxon>
        <taxon>Chytridiomycota</taxon>
        <taxon>Chytridiomycota incertae sedis</taxon>
        <taxon>Monoblepharidomycetes</taxon>
        <taxon>Monoblepharidales</taxon>
        <taxon>Gonapodyaceae</taxon>
        <taxon>Gonapodya</taxon>
    </lineage>
</organism>
<dbReference type="EC" id="2.6.1.42" evidence="11"/>
<evidence type="ECO:0000256" key="11">
    <source>
        <dbReference type="RuleBase" id="RU004517"/>
    </source>
</evidence>
<evidence type="ECO:0000256" key="9">
    <source>
        <dbReference type="RuleBase" id="RU004106"/>
    </source>
</evidence>
<dbReference type="InterPro" id="IPR001544">
    <property type="entry name" value="Aminotrans_IV"/>
</dbReference>
<dbReference type="GO" id="GO:0052655">
    <property type="term" value="F:L-valine-2-oxoglutarate transaminase activity"/>
    <property type="evidence" value="ECO:0007669"/>
    <property type="project" value="RHEA"/>
</dbReference>
<evidence type="ECO:0000313" key="12">
    <source>
        <dbReference type="EMBL" id="KXS11918.1"/>
    </source>
</evidence>
<protein>
    <recommendedName>
        <fullName evidence="11">Branched-chain-amino-acid aminotransferase</fullName>
        <ecNumber evidence="11">2.6.1.42</ecNumber>
    </recommendedName>
</protein>
<dbReference type="Pfam" id="PF01063">
    <property type="entry name" value="Aminotran_4"/>
    <property type="match status" value="1"/>
</dbReference>
<keyword evidence="6 10" id="KW-0663">Pyridoxal phosphate</keyword>
<reference evidence="12 13" key="1">
    <citation type="journal article" date="2015" name="Genome Biol. Evol.">
        <title>Phylogenomic analyses indicate that early fungi evolved digesting cell walls of algal ancestors of land plants.</title>
        <authorList>
            <person name="Chang Y."/>
            <person name="Wang S."/>
            <person name="Sekimoto S."/>
            <person name="Aerts A.L."/>
            <person name="Choi C."/>
            <person name="Clum A."/>
            <person name="LaButti K.M."/>
            <person name="Lindquist E.A."/>
            <person name="Yee Ngan C."/>
            <person name="Ohm R.A."/>
            <person name="Salamov A.A."/>
            <person name="Grigoriev I.V."/>
            <person name="Spatafora J.W."/>
            <person name="Berbee M.L."/>
        </authorList>
    </citation>
    <scope>NUCLEOTIDE SEQUENCE [LARGE SCALE GENOMIC DNA]</scope>
    <source>
        <strain evidence="12 13">JEL478</strain>
    </source>
</reference>
<proteinExistence type="inferred from homology"/>
<dbReference type="GO" id="GO:0052656">
    <property type="term" value="F:L-isoleucine-2-oxoglutarate transaminase activity"/>
    <property type="evidence" value="ECO:0007669"/>
    <property type="project" value="RHEA"/>
</dbReference>
<dbReference type="PROSITE" id="PS00770">
    <property type="entry name" value="AA_TRANSFER_CLASS_4"/>
    <property type="match status" value="1"/>
</dbReference>
<keyword evidence="7 11" id="KW-0100">Branched-chain amino acid biosynthesis</keyword>
<dbReference type="Gene3D" id="3.30.470.10">
    <property type="match status" value="1"/>
</dbReference>
<keyword evidence="13" id="KW-1185">Reference proteome</keyword>
<sequence length="384" mass="42665">MQATAPGSAPAKADKGLPNIDSRKLTVELTQTPRTMPPLKDLVFGRLFSDHMLQIEWTAGKGWAAPKVMPYQKLKLEPSAVVFHYAIECFEGLKAYKDADGTIRLFRPEMNMKRLHKSAQRISLPAFDREELLECIKKLVRTDERWIPDKKGYSLYIRPTLIGTQESLGVGPSNRALLFVIMSPVGPYYASGFSATSIRATYEYTRAAPGGTGDAKLGVNYAPGIKPQVEAAKEGYQQNLWLYGKDHQVTEVGTSNFFAFWINEDGERELVTPDLDGTILHGVTRDSVLNLARSWNEFKVTERYLTMAELVKAAGEGRLLECFATGTAAIVSPIKTIGYKGEDIPVPLDPADPSSQAGPLARRFFDEIMAIQYGEKEHEWSVVV</sequence>
<evidence type="ECO:0000256" key="4">
    <source>
        <dbReference type="ARBA" id="ARBA00022605"/>
    </source>
</evidence>
<dbReference type="STRING" id="1344416.A0A139A5J8"/>
<evidence type="ECO:0000256" key="3">
    <source>
        <dbReference type="ARBA" id="ARBA00022576"/>
    </source>
</evidence>
<dbReference type="AlphaFoldDB" id="A0A139A5J8"/>
<dbReference type="EMBL" id="KQ965794">
    <property type="protein sequence ID" value="KXS11918.1"/>
    <property type="molecule type" value="Genomic_DNA"/>
</dbReference>
<keyword evidence="4 11" id="KW-0028">Amino-acid biosynthesis</keyword>
<comment type="catalytic activity">
    <reaction evidence="11">
        <text>L-leucine + 2-oxoglutarate = 4-methyl-2-oxopentanoate + L-glutamate</text>
        <dbReference type="Rhea" id="RHEA:18321"/>
        <dbReference type="ChEBI" id="CHEBI:16810"/>
        <dbReference type="ChEBI" id="CHEBI:17865"/>
        <dbReference type="ChEBI" id="CHEBI:29985"/>
        <dbReference type="ChEBI" id="CHEBI:57427"/>
        <dbReference type="EC" id="2.6.1.42"/>
    </reaction>
</comment>
<dbReference type="GO" id="GO:0009098">
    <property type="term" value="P:L-leucine biosynthetic process"/>
    <property type="evidence" value="ECO:0007669"/>
    <property type="project" value="TreeGrafter"/>
</dbReference>
<dbReference type="InterPro" id="IPR043132">
    <property type="entry name" value="BCAT-like_C"/>
</dbReference>
<dbReference type="CDD" id="cd01557">
    <property type="entry name" value="BCAT_beta_family"/>
    <property type="match status" value="1"/>
</dbReference>
<dbReference type="InterPro" id="IPR033939">
    <property type="entry name" value="BCAT_family"/>
</dbReference>
<evidence type="ECO:0000256" key="7">
    <source>
        <dbReference type="ARBA" id="ARBA00023304"/>
    </source>
</evidence>
<dbReference type="GO" id="GO:0005739">
    <property type="term" value="C:mitochondrion"/>
    <property type="evidence" value="ECO:0007669"/>
    <property type="project" value="TreeGrafter"/>
</dbReference>
<dbReference type="InterPro" id="IPR036038">
    <property type="entry name" value="Aminotransferase-like"/>
</dbReference>
<keyword evidence="5 11" id="KW-0808">Transferase</keyword>
<dbReference type="PANTHER" id="PTHR11825">
    <property type="entry name" value="SUBGROUP IIII AMINOTRANSFERASE"/>
    <property type="match status" value="1"/>
</dbReference>
<dbReference type="NCBIfam" id="TIGR01123">
    <property type="entry name" value="ilvE_II"/>
    <property type="match status" value="1"/>
</dbReference>
<evidence type="ECO:0000313" key="13">
    <source>
        <dbReference type="Proteomes" id="UP000070544"/>
    </source>
</evidence>
<dbReference type="SUPFAM" id="SSF56752">
    <property type="entry name" value="D-aminoacid aminotransferase-like PLP-dependent enzymes"/>
    <property type="match status" value="1"/>
</dbReference>
<dbReference type="PANTHER" id="PTHR11825:SF44">
    <property type="entry name" value="BRANCHED-CHAIN-AMINO-ACID AMINOTRANSFERASE"/>
    <property type="match status" value="1"/>
</dbReference>
<evidence type="ECO:0000256" key="8">
    <source>
        <dbReference type="PIRSR" id="PIRSR006468-1"/>
    </source>
</evidence>
<dbReference type="NCBIfam" id="NF009897">
    <property type="entry name" value="PRK13357.1"/>
    <property type="match status" value="1"/>
</dbReference>
<comment type="catalytic activity">
    <reaction evidence="11">
        <text>L-valine + 2-oxoglutarate = 3-methyl-2-oxobutanoate + L-glutamate</text>
        <dbReference type="Rhea" id="RHEA:24813"/>
        <dbReference type="ChEBI" id="CHEBI:11851"/>
        <dbReference type="ChEBI" id="CHEBI:16810"/>
        <dbReference type="ChEBI" id="CHEBI:29985"/>
        <dbReference type="ChEBI" id="CHEBI:57762"/>
        <dbReference type="EC" id="2.6.1.42"/>
    </reaction>
</comment>
<evidence type="ECO:0000256" key="6">
    <source>
        <dbReference type="ARBA" id="ARBA00022898"/>
    </source>
</evidence>
<dbReference type="Gene3D" id="3.20.10.10">
    <property type="entry name" value="D-amino Acid Aminotransferase, subunit A, domain 2"/>
    <property type="match status" value="1"/>
</dbReference>
<dbReference type="GO" id="GO:0009099">
    <property type="term" value="P:L-valine biosynthetic process"/>
    <property type="evidence" value="ECO:0007669"/>
    <property type="project" value="TreeGrafter"/>
</dbReference>
<dbReference type="OMA" id="LTEVFAC"/>
<dbReference type="GO" id="GO:0052654">
    <property type="term" value="F:L-leucine-2-oxoglutarate transaminase activity"/>
    <property type="evidence" value="ECO:0007669"/>
    <property type="project" value="RHEA"/>
</dbReference>
<evidence type="ECO:0000256" key="2">
    <source>
        <dbReference type="ARBA" id="ARBA00009320"/>
    </source>
</evidence>
<dbReference type="InterPro" id="IPR043131">
    <property type="entry name" value="BCAT-like_N"/>
</dbReference>
<dbReference type="InterPro" id="IPR018300">
    <property type="entry name" value="Aminotrans_IV_CS"/>
</dbReference>
<dbReference type="InterPro" id="IPR005786">
    <property type="entry name" value="B_amino_transII"/>
</dbReference>
<keyword evidence="3 11" id="KW-0032">Aminotransferase</keyword>
<evidence type="ECO:0000256" key="10">
    <source>
        <dbReference type="RuleBase" id="RU004516"/>
    </source>
</evidence>
<comment type="catalytic activity">
    <reaction evidence="11">
        <text>L-isoleucine + 2-oxoglutarate = (S)-3-methyl-2-oxopentanoate + L-glutamate</text>
        <dbReference type="Rhea" id="RHEA:24801"/>
        <dbReference type="ChEBI" id="CHEBI:16810"/>
        <dbReference type="ChEBI" id="CHEBI:29985"/>
        <dbReference type="ChEBI" id="CHEBI:35146"/>
        <dbReference type="ChEBI" id="CHEBI:58045"/>
        <dbReference type="EC" id="2.6.1.42"/>
    </reaction>
</comment>
<feature type="modified residue" description="N6-(pyridoxal phosphate)lysine" evidence="8">
    <location>
        <position position="216"/>
    </location>
</feature>
<comment type="similarity">
    <text evidence="2 9">Belongs to the class-IV pyridoxal-phosphate-dependent aminotransferase family.</text>
</comment>
<name>A0A139A5J8_GONPJ</name>
<gene>
    <name evidence="12" type="ORF">M427DRAFT_101892</name>
</gene>